<evidence type="ECO:0000313" key="1">
    <source>
        <dbReference type="EMBL" id="PKI74768.1"/>
    </source>
</evidence>
<sequence>MAAATGWAQPMAWRLTVSPTWLGERSGEARGSIDHAFDFRGLLERRIINVHMNTILLSLILTCFMQNGLLADPDCISITGDVLGIRERERAHFFGSGSTREAKMSFEKQSETYSLVLVTFGSCLWVRMFASVSPTMNSDPSIGQVFSIGAGGPKWGVDSLPLFDCVLR</sequence>
<accession>A0A2I0L266</accession>
<keyword evidence="2" id="KW-1185">Reference proteome</keyword>
<dbReference type="EMBL" id="PGOL01000193">
    <property type="protein sequence ID" value="PKI74768.1"/>
    <property type="molecule type" value="Genomic_DNA"/>
</dbReference>
<gene>
    <name evidence="1" type="ORF">CRG98_004786</name>
</gene>
<comment type="caution">
    <text evidence="1">The sequence shown here is derived from an EMBL/GenBank/DDBJ whole genome shotgun (WGS) entry which is preliminary data.</text>
</comment>
<reference evidence="1 2" key="1">
    <citation type="submission" date="2017-11" db="EMBL/GenBank/DDBJ databases">
        <title>De-novo sequencing of pomegranate (Punica granatum L.) genome.</title>
        <authorList>
            <person name="Akparov Z."/>
            <person name="Amiraslanov A."/>
            <person name="Hajiyeva S."/>
            <person name="Abbasov M."/>
            <person name="Kaur K."/>
            <person name="Hamwieh A."/>
            <person name="Solovyev V."/>
            <person name="Salamov A."/>
            <person name="Braich B."/>
            <person name="Kosarev P."/>
            <person name="Mahmoud A."/>
            <person name="Hajiyev E."/>
            <person name="Babayeva S."/>
            <person name="Izzatullayeva V."/>
            <person name="Mammadov A."/>
            <person name="Mammadov A."/>
            <person name="Sharifova S."/>
            <person name="Ojaghi J."/>
            <person name="Eynullazada K."/>
            <person name="Bayramov B."/>
            <person name="Abdulazimova A."/>
            <person name="Shahmuradov I."/>
        </authorList>
    </citation>
    <scope>NUCLEOTIDE SEQUENCE [LARGE SCALE GENOMIC DNA]</scope>
    <source>
        <strain evidence="2">cv. AG2017</strain>
        <tissue evidence="1">Leaf</tissue>
    </source>
</reference>
<proteinExistence type="predicted"/>
<name>A0A2I0L266_PUNGR</name>
<organism evidence="1 2">
    <name type="scientific">Punica granatum</name>
    <name type="common">Pomegranate</name>
    <dbReference type="NCBI Taxonomy" id="22663"/>
    <lineage>
        <taxon>Eukaryota</taxon>
        <taxon>Viridiplantae</taxon>
        <taxon>Streptophyta</taxon>
        <taxon>Embryophyta</taxon>
        <taxon>Tracheophyta</taxon>
        <taxon>Spermatophyta</taxon>
        <taxon>Magnoliopsida</taxon>
        <taxon>eudicotyledons</taxon>
        <taxon>Gunneridae</taxon>
        <taxon>Pentapetalae</taxon>
        <taxon>rosids</taxon>
        <taxon>malvids</taxon>
        <taxon>Myrtales</taxon>
        <taxon>Lythraceae</taxon>
        <taxon>Punica</taxon>
    </lineage>
</organism>
<dbReference type="Proteomes" id="UP000233551">
    <property type="component" value="Unassembled WGS sequence"/>
</dbReference>
<protein>
    <submittedName>
        <fullName evidence="1">Uncharacterized protein</fullName>
    </submittedName>
</protein>
<evidence type="ECO:0000313" key="2">
    <source>
        <dbReference type="Proteomes" id="UP000233551"/>
    </source>
</evidence>
<dbReference type="AlphaFoldDB" id="A0A2I0L266"/>